<dbReference type="Pfam" id="PF13449">
    <property type="entry name" value="Phytase-like"/>
    <property type="match status" value="1"/>
</dbReference>
<dbReference type="Proteomes" id="UP000186098">
    <property type="component" value="Unassembled WGS sequence"/>
</dbReference>
<reference evidence="3" key="1">
    <citation type="submission" date="2017-01" db="EMBL/GenBank/DDBJ databases">
        <authorList>
            <person name="Varghese N."/>
            <person name="Submissions S."/>
        </authorList>
    </citation>
    <scope>NUCLEOTIDE SEQUENCE [LARGE SCALE GENOMIC DNA]</scope>
    <source>
        <strain evidence="3">DSM 18714</strain>
    </source>
</reference>
<dbReference type="EMBL" id="FTOM01000001">
    <property type="protein sequence ID" value="SIS58866.1"/>
    <property type="molecule type" value="Genomic_DNA"/>
</dbReference>
<accession>A0A1N7KB93</accession>
<protein>
    <recommendedName>
        <fullName evidence="1">Phytase-like domain-containing protein</fullName>
    </recommendedName>
</protein>
<dbReference type="InterPro" id="IPR027372">
    <property type="entry name" value="Phytase-like_dom"/>
</dbReference>
<evidence type="ECO:0000313" key="3">
    <source>
        <dbReference type="Proteomes" id="UP000186098"/>
    </source>
</evidence>
<dbReference type="InterPro" id="IPR015943">
    <property type="entry name" value="WD40/YVTN_repeat-like_dom_sf"/>
</dbReference>
<keyword evidence="3" id="KW-1185">Reference proteome</keyword>
<gene>
    <name evidence="2" type="ORF">SAMN05421795_101784</name>
</gene>
<dbReference type="Gene3D" id="2.130.10.10">
    <property type="entry name" value="YVTN repeat-like/Quinoprotein amine dehydrogenase"/>
    <property type="match status" value="1"/>
</dbReference>
<dbReference type="OrthoDB" id="9798693at2"/>
<organism evidence="2 3">
    <name type="scientific">Phaeovulum vinaykumarii</name>
    <dbReference type="NCBI Taxonomy" id="407234"/>
    <lineage>
        <taxon>Bacteria</taxon>
        <taxon>Pseudomonadati</taxon>
        <taxon>Pseudomonadota</taxon>
        <taxon>Alphaproteobacteria</taxon>
        <taxon>Rhodobacterales</taxon>
        <taxon>Paracoccaceae</taxon>
        <taxon>Phaeovulum</taxon>
    </lineage>
</organism>
<dbReference type="AlphaFoldDB" id="A0A1N7KB93"/>
<dbReference type="SUPFAM" id="SSF101898">
    <property type="entry name" value="NHL repeat"/>
    <property type="match status" value="1"/>
</dbReference>
<dbReference type="STRING" id="407234.SAMN05421795_101784"/>
<dbReference type="InterPro" id="IPR014567">
    <property type="entry name" value="UCP031900"/>
</dbReference>
<evidence type="ECO:0000259" key="1">
    <source>
        <dbReference type="Pfam" id="PF13449"/>
    </source>
</evidence>
<feature type="domain" description="Phytase-like" evidence="1">
    <location>
        <begin position="61"/>
        <end position="306"/>
    </location>
</feature>
<dbReference type="PIRSF" id="PIRSF031900">
    <property type="entry name" value="UCP031900"/>
    <property type="match status" value="1"/>
</dbReference>
<sequence>MRAGLAVTVSRRLRALAALVGIGALGIGVWAAGVWAADRPDAGAQAEFLASIPLVAEDGATLQGISGVAILSGGARFLALSDHAALFVGEIRRDSRGVPRRLGPVARVALRGMQGQTLYKMQGDSEGLALGRRGAIWISFEGKHRIARYDLARGTALSARAEVPPPPQVTEFGENSGMEALALAPDGALWTMSETPHQSVFVIWRHAAGRWTRAGAIARDGAFMAVGADFGPDGRLYLLERAFWGPLGFVSRLRRFAPADLAGGAPQMGQVLMTSVLGQYDNLEGLAVWRDGAGRLRASMVSDDNFRSFQRAQLVEYRLPD</sequence>
<evidence type="ECO:0000313" key="2">
    <source>
        <dbReference type="EMBL" id="SIS58866.1"/>
    </source>
</evidence>
<proteinExistence type="predicted"/>
<name>A0A1N7KB93_9RHOB</name>
<dbReference type="RefSeq" id="WP_076363560.1">
    <property type="nucleotide sequence ID" value="NZ_FTOM01000001.1"/>
</dbReference>